<gene>
    <name evidence="2" type="ORF">BN860_07646g</name>
</gene>
<dbReference type="InterPro" id="IPR020347">
    <property type="entry name" value="Pop8"/>
</dbReference>
<keyword evidence="3" id="KW-1185">Reference proteome</keyword>
<dbReference type="PANTHER" id="PTHR28173:SF1">
    <property type="entry name" value="RIBONUCLEASES P_MRP PROTEIN SUBUNIT POP8"/>
    <property type="match status" value="1"/>
</dbReference>
<evidence type="ECO:0000259" key="1">
    <source>
        <dbReference type="Pfam" id="PF20976"/>
    </source>
</evidence>
<accession>A0A8J2T815</accession>
<protein>
    <submittedName>
        <fullName evidence="2">ZYBA0S05-07646g1_1</fullName>
    </submittedName>
</protein>
<dbReference type="GO" id="GO:0000172">
    <property type="term" value="C:ribonuclease MRP complex"/>
    <property type="evidence" value="ECO:0007669"/>
    <property type="project" value="InterPro"/>
</dbReference>
<organism evidence="2 3">
    <name type="scientific">Zygosaccharomyces bailii (strain CLIB 213 / ATCC 58445 / CBS 680 / BCRC 21525 / NBRC 1098 / NCYC 1416 / NRRL Y-2227)</name>
    <dbReference type="NCBI Taxonomy" id="1333698"/>
    <lineage>
        <taxon>Eukaryota</taxon>
        <taxon>Fungi</taxon>
        <taxon>Dikarya</taxon>
        <taxon>Ascomycota</taxon>
        <taxon>Saccharomycotina</taxon>
        <taxon>Saccharomycetes</taxon>
        <taxon>Saccharomycetales</taxon>
        <taxon>Saccharomycetaceae</taxon>
        <taxon>Zygosaccharomyces</taxon>
    </lineage>
</organism>
<proteinExistence type="predicted"/>
<evidence type="ECO:0000313" key="2">
    <source>
        <dbReference type="EMBL" id="CDF90042.1"/>
    </source>
</evidence>
<dbReference type="GO" id="GO:0004526">
    <property type="term" value="F:ribonuclease P activity"/>
    <property type="evidence" value="ECO:0007669"/>
    <property type="project" value="TreeGrafter"/>
</dbReference>
<dbReference type="PANTHER" id="PTHR28173">
    <property type="entry name" value="RIBONUCLEASES P/MRP PROTEIN SUBUNIT POP8"/>
    <property type="match status" value="1"/>
</dbReference>
<evidence type="ECO:0000313" key="3">
    <source>
        <dbReference type="Proteomes" id="UP000019375"/>
    </source>
</evidence>
<dbReference type="InterPro" id="IPR049128">
    <property type="entry name" value="Pop8-like_dom"/>
</dbReference>
<dbReference type="GO" id="GO:0000294">
    <property type="term" value="P:nuclear-transcribed mRNA catabolic process, RNase MRP-dependent"/>
    <property type="evidence" value="ECO:0007669"/>
    <property type="project" value="TreeGrafter"/>
</dbReference>
<dbReference type="GO" id="GO:0008033">
    <property type="term" value="P:tRNA processing"/>
    <property type="evidence" value="ECO:0007669"/>
    <property type="project" value="InterPro"/>
</dbReference>
<feature type="domain" description="Ribonucleases P/MRP subunit Pop8-like" evidence="1">
    <location>
        <begin position="1"/>
        <end position="53"/>
    </location>
</feature>
<name>A0A8J2T815_ZYGB2</name>
<reference evidence="3" key="1">
    <citation type="journal article" date="2013" name="Genome Announc.">
        <title>Genome sequence of the food spoilage yeast Zygosaccharomyces bailii CLIB 213(T).</title>
        <authorList>
            <person name="Galeote V."/>
            <person name="Bigey F."/>
            <person name="Devillers H."/>
            <person name="Neuveglise C."/>
            <person name="Dequin S."/>
        </authorList>
    </citation>
    <scope>NUCLEOTIDE SEQUENCE [LARGE SCALE GENOMIC DNA]</scope>
    <source>
        <strain evidence="3">CLIB 213 / ATCC 58445 / CBS 680 / CCRC 21525 / NBRC 1098 / NCYC 1416 / NRRL Y-2227</strain>
    </source>
</reference>
<dbReference type="OrthoDB" id="4056858at2759"/>
<dbReference type="Pfam" id="PF20976">
    <property type="entry name" value="Pop8"/>
    <property type="match status" value="1"/>
</dbReference>
<sequence length="102" mass="11832">MTWRQIINNALKRSHGIFGEGIEYFFLNQDDKIAYLKVCRTDKEIFSSGISSYISGESLIGVPLVVTILQEESNLEKIQVNDDDKLWFHRVLENEFEETQCS</sequence>
<dbReference type="GO" id="GO:0034965">
    <property type="term" value="P:intronic box C/D snoRNA processing"/>
    <property type="evidence" value="ECO:0007669"/>
    <property type="project" value="TreeGrafter"/>
</dbReference>
<dbReference type="AlphaFoldDB" id="A0A8J2T815"/>
<dbReference type="GO" id="GO:0005655">
    <property type="term" value="C:nucleolar ribonuclease P complex"/>
    <property type="evidence" value="ECO:0007669"/>
    <property type="project" value="InterPro"/>
</dbReference>
<dbReference type="EMBL" id="HG316458">
    <property type="protein sequence ID" value="CDF90042.1"/>
    <property type="molecule type" value="Genomic_DNA"/>
</dbReference>
<dbReference type="Proteomes" id="UP000019375">
    <property type="component" value="Unassembled WGS sequence"/>
</dbReference>
<dbReference type="GO" id="GO:0000171">
    <property type="term" value="F:ribonuclease MRP activity"/>
    <property type="evidence" value="ECO:0007669"/>
    <property type="project" value="TreeGrafter"/>
</dbReference>